<gene>
    <name evidence="1" type="ORF">MHA02_03530</name>
</gene>
<comment type="caution">
    <text evidence="1">The sequence shown here is derived from an EMBL/GenBank/DDBJ whole genome shotgun (WGS) entry which is preliminary data.</text>
</comment>
<evidence type="ECO:0000313" key="1">
    <source>
        <dbReference type="EMBL" id="GEO97965.1"/>
    </source>
</evidence>
<keyword evidence="2" id="KW-1185">Reference proteome</keyword>
<proteinExistence type="predicted"/>
<reference evidence="1 2" key="1">
    <citation type="submission" date="2019-07" db="EMBL/GenBank/DDBJ databases">
        <title>Whole genome shotgun sequence of Methylobacterium haplocladii NBRC 107714.</title>
        <authorList>
            <person name="Hosoyama A."/>
            <person name="Uohara A."/>
            <person name="Ohji S."/>
            <person name="Ichikawa N."/>
        </authorList>
    </citation>
    <scope>NUCLEOTIDE SEQUENCE [LARGE SCALE GENOMIC DNA]</scope>
    <source>
        <strain evidence="1 2">NBRC 107714</strain>
    </source>
</reference>
<dbReference type="AlphaFoldDB" id="A0A512IJV6"/>
<accession>A0A512IJV6</accession>
<organism evidence="1 2">
    <name type="scientific">Methylobacterium haplocladii</name>
    <dbReference type="NCBI Taxonomy" id="1176176"/>
    <lineage>
        <taxon>Bacteria</taxon>
        <taxon>Pseudomonadati</taxon>
        <taxon>Pseudomonadota</taxon>
        <taxon>Alphaproteobacteria</taxon>
        <taxon>Hyphomicrobiales</taxon>
        <taxon>Methylobacteriaceae</taxon>
        <taxon>Methylobacterium</taxon>
    </lineage>
</organism>
<protein>
    <submittedName>
        <fullName evidence="1">Uncharacterized protein</fullName>
    </submittedName>
</protein>
<sequence>MALSTITGTTSGAAAASIASADQLQARLASSPMATTRPACTHRSDGLGARRMMRKLSLVVTGRDVREGSVVRRAIILRER</sequence>
<dbReference type="Proteomes" id="UP000321258">
    <property type="component" value="Unassembled WGS sequence"/>
</dbReference>
<dbReference type="EMBL" id="BJZT01000004">
    <property type="protein sequence ID" value="GEO97965.1"/>
    <property type="molecule type" value="Genomic_DNA"/>
</dbReference>
<name>A0A512IJV6_9HYPH</name>
<evidence type="ECO:0000313" key="2">
    <source>
        <dbReference type="Proteomes" id="UP000321258"/>
    </source>
</evidence>